<gene>
    <name evidence="1" type="ORF">QPJ95_13370</name>
</gene>
<sequence length="121" mass="12852">MSFVVSVPPAAEIFTAADLPSDLDLGVDETNFDTQIAGNISAAWATAENYMRKRLLAQPLVATFCGFGRSGRLAAPIVLVQSISKSEYRTSGGDWRKIPSSEVGAYLADQPGHLMPAAGYS</sequence>
<evidence type="ECO:0000313" key="2">
    <source>
        <dbReference type="Proteomes" id="UP001238334"/>
    </source>
</evidence>
<keyword evidence="2" id="KW-1185">Reference proteome</keyword>
<accession>A0A9Y2KVW1</accession>
<proteinExistence type="predicted"/>
<dbReference type="KEGG" id="ppso:QPJ95_13370"/>
<dbReference type="AlphaFoldDB" id="A0A9Y2KVW1"/>
<dbReference type="Proteomes" id="UP001238334">
    <property type="component" value="Chromosome"/>
</dbReference>
<dbReference type="EMBL" id="CP127247">
    <property type="protein sequence ID" value="WIY23638.1"/>
    <property type="molecule type" value="Genomic_DNA"/>
</dbReference>
<name>A0A9Y2KVW1_9RHOB</name>
<dbReference type="RefSeq" id="WP_270920556.1">
    <property type="nucleotide sequence ID" value="NZ_CP127247.1"/>
</dbReference>
<evidence type="ECO:0000313" key="1">
    <source>
        <dbReference type="EMBL" id="WIY23638.1"/>
    </source>
</evidence>
<organism evidence="1 2">
    <name type="scientific">Parasedimentitalea psychrophila</name>
    <dbReference type="NCBI Taxonomy" id="2997337"/>
    <lineage>
        <taxon>Bacteria</taxon>
        <taxon>Pseudomonadati</taxon>
        <taxon>Pseudomonadota</taxon>
        <taxon>Alphaproteobacteria</taxon>
        <taxon>Rhodobacterales</taxon>
        <taxon>Paracoccaceae</taxon>
        <taxon>Parasedimentitalea</taxon>
    </lineage>
</organism>
<reference evidence="1 2" key="1">
    <citation type="submission" date="2023-06" db="EMBL/GenBank/DDBJ databases">
        <title>Parasedimentitalea psychrophila sp. nov., a psychrophilic bacterium isolated from deep-sea sediment.</title>
        <authorList>
            <person name="Li A."/>
        </authorList>
    </citation>
    <scope>NUCLEOTIDE SEQUENCE [LARGE SCALE GENOMIC DNA]</scope>
    <source>
        <strain evidence="1 2">QS115</strain>
    </source>
</reference>
<protein>
    <submittedName>
        <fullName evidence="1">Uncharacterized protein</fullName>
    </submittedName>
</protein>